<name>A0ACD3AKW1_9AGAR</name>
<gene>
    <name evidence="1" type="ORF">BDN72DRAFT_880419</name>
</gene>
<evidence type="ECO:0000313" key="2">
    <source>
        <dbReference type="Proteomes" id="UP000308600"/>
    </source>
</evidence>
<dbReference type="EMBL" id="ML208411">
    <property type="protein sequence ID" value="TFK66237.1"/>
    <property type="molecule type" value="Genomic_DNA"/>
</dbReference>
<sequence>MTSFTPKFLTTVEVTETTRETDLNSKAYTASMRRQRAFALAYPLKAGHRISLSIQIPKQSEIVGARPLPDFATENPPSELEFELALPIQTKPDHDALVWEANAFWKESGSSELQWNTRRDMDSMIYPEDADLRETIIYTTLASLQGTHVSYFFGCSEFETPSKERAHVLIFERIDGNTIHSATTPIFWPTWSDYEPVVKAFFDSILVINGLNVLHNMLWSQERLIYDPKSKWGVIVNFNGADNNAPGNLIRLRKRERGTHDIRTLGRILADGTQWQREIREWMVKNEIPADRQIIYGEPYPLTEEDGEEIPGEEESDNE</sequence>
<reference evidence="1 2" key="1">
    <citation type="journal article" date="2019" name="Nat. Ecol. Evol.">
        <title>Megaphylogeny resolves global patterns of mushroom evolution.</title>
        <authorList>
            <person name="Varga T."/>
            <person name="Krizsan K."/>
            <person name="Foldi C."/>
            <person name="Dima B."/>
            <person name="Sanchez-Garcia M."/>
            <person name="Sanchez-Ramirez S."/>
            <person name="Szollosi G.J."/>
            <person name="Szarkandi J.G."/>
            <person name="Papp V."/>
            <person name="Albert L."/>
            <person name="Andreopoulos W."/>
            <person name="Angelini C."/>
            <person name="Antonin V."/>
            <person name="Barry K.W."/>
            <person name="Bougher N.L."/>
            <person name="Buchanan P."/>
            <person name="Buyck B."/>
            <person name="Bense V."/>
            <person name="Catcheside P."/>
            <person name="Chovatia M."/>
            <person name="Cooper J."/>
            <person name="Damon W."/>
            <person name="Desjardin D."/>
            <person name="Finy P."/>
            <person name="Geml J."/>
            <person name="Haridas S."/>
            <person name="Hughes K."/>
            <person name="Justo A."/>
            <person name="Karasinski D."/>
            <person name="Kautmanova I."/>
            <person name="Kiss B."/>
            <person name="Kocsube S."/>
            <person name="Kotiranta H."/>
            <person name="LaButti K.M."/>
            <person name="Lechner B.E."/>
            <person name="Liimatainen K."/>
            <person name="Lipzen A."/>
            <person name="Lukacs Z."/>
            <person name="Mihaltcheva S."/>
            <person name="Morgado L.N."/>
            <person name="Niskanen T."/>
            <person name="Noordeloos M.E."/>
            <person name="Ohm R.A."/>
            <person name="Ortiz-Santana B."/>
            <person name="Ovrebo C."/>
            <person name="Racz N."/>
            <person name="Riley R."/>
            <person name="Savchenko A."/>
            <person name="Shiryaev A."/>
            <person name="Soop K."/>
            <person name="Spirin V."/>
            <person name="Szebenyi C."/>
            <person name="Tomsovsky M."/>
            <person name="Tulloss R.E."/>
            <person name="Uehling J."/>
            <person name="Grigoriev I.V."/>
            <person name="Vagvolgyi C."/>
            <person name="Papp T."/>
            <person name="Martin F.M."/>
            <person name="Miettinen O."/>
            <person name="Hibbett D.S."/>
            <person name="Nagy L.G."/>
        </authorList>
    </citation>
    <scope>NUCLEOTIDE SEQUENCE [LARGE SCALE GENOMIC DNA]</scope>
    <source>
        <strain evidence="1 2">NL-1719</strain>
    </source>
</reference>
<proteinExistence type="predicted"/>
<evidence type="ECO:0000313" key="1">
    <source>
        <dbReference type="EMBL" id="TFK66237.1"/>
    </source>
</evidence>
<organism evidence="1 2">
    <name type="scientific">Pluteus cervinus</name>
    <dbReference type="NCBI Taxonomy" id="181527"/>
    <lineage>
        <taxon>Eukaryota</taxon>
        <taxon>Fungi</taxon>
        <taxon>Dikarya</taxon>
        <taxon>Basidiomycota</taxon>
        <taxon>Agaricomycotina</taxon>
        <taxon>Agaricomycetes</taxon>
        <taxon>Agaricomycetidae</taxon>
        <taxon>Agaricales</taxon>
        <taxon>Pluteineae</taxon>
        <taxon>Pluteaceae</taxon>
        <taxon>Pluteus</taxon>
    </lineage>
</organism>
<protein>
    <submittedName>
        <fullName evidence="1">Uncharacterized protein</fullName>
    </submittedName>
</protein>
<accession>A0ACD3AKW1</accession>
<keyword evidence="2" id="KW-1185">Reference proteome</keyword>
<dbReference type="Proteomes" id="UP000308600">
    <property type="component" value="Unassembled WGS sequence"/>
</dbReference>